<feature type="region of interest" description="Disordered" evidence="7">
    <location>
        <begin position="417"/>
        <end position="625"/>
    </location>
</feature>
<feature type="region of interest" description="Disordered" evidence="7">
    <location>
        <begin position="945"/>
        <end position="997"/>
    </location>
</feature>
<feature type="compositionally biased region" description="Low complexity" evidence="7">
    <location>
        <begin position="529"/>
        <end position="538"/>
    </location>
</feature>
<name>A0A4Y9Z8P7_9APHY</name>
<evidence type="ECO:0000256" key="4">
    <source>
        <dbReference type="ARBA" id="ARBA00022833"/>
    </source>
</evidence>
<evidence type="ECO:0000256" key="2">
    <source>
        <dbReference type="ARBA" id="ARBA00022723"/>
    </source>
</evidence>
<dbReference type="SMART" id="SM00249">
    <property type="entry name" value="PHD"/>
    <property type="match status" value="1"/>
</dbReference>
<feature type="domain" description="PHD-type" evidence="8">
    <location>
        <begin position="632"/>
        <end position="683"/>
    </location>
</feature>
<feature type="compositionally biased region" description="Low complexity" evidence="7">
    <location>
        <begin position="46"/>
        <end position="62"/>
    </location>
</feature>
<feature type="compositionally biased region" description="Basic and acidic residues" evidence="7">
    <location>
        <begin position="296"/>
        <end position="326"/>
    </location>
</feature>
<keyword evidence="2" id="KW-0479">Metal-binding</keyword>
<dbReference type="InterPro" id="IPR019786">
    <property type="entry name" value="Zinc_finger_PHD-type_CS"/>
</dbReference>
<gene>
    <name evidence="9" type="ORF">EVJ58_g238</name>
</gene>
<dbReference type="InterPro" id="IPR019787">
    <property type="entry name" value="Znf_PHD-finger"/>
</dbReference>
<feature type="compositionally biased region" description="Pro residues" evidence="7">
    <location>
        <begin position="169"/>
        <end position="180"/>
    </location>
</feature>
<feature type="compositionally biased region" description="Basic residues" evidence="7">
    <location>
        <begin position="281"/>
        <end position="295"/>
    </location>
</feature>
<dbReference type="SUPFAM" id="SSF57903">
    <property type="entry name" value="FYVE/PHD zinc finger"/>
    <property type="match status" value="1"/>
</dbReference>
<evidence type="ECO:0000256" key="3">
    <source>
        <dbReference type="ARBA" id="ARBA00022771"/>
    </source>
</evidence>
<feature type="compositionally biased region" description="Low complexity" evidence="7">
    <location>
        <begin position="1"/>
        <end position="31"/>
    </location>
</feature>
<dbReference type="PROSITE" id="PS50016">
    <property type="entry name" value="ZF_PHD_2"/>
    <property type="match status" value="1"/>
</dbReference>
<feature type="compositionally biased region" description="Basic and acidic residues" evidence="7">
    <location>
        <begin position="149"/>
        <end position="158"/>
    </location>
</feature>
<protein>
    <recommendedName>
        <fullName evidence="8">PHD-type domain-containing protein</fullName>
    </recommendedName>
</protein>
<evidence type="ECO:0000259" key="8">
    <source>
        <dbReference type="PROSITE" id="PS50016"/>
    </source>
</evidence>
<dbReference type="Gene3D" id="3.30.40.10">
    <property type="entry name" value="Zinc/RING finger domain, C3HC4 (zinc finger)"/>
    <property type="match status" value="1"/>
</dbReference>
<feature type="compositionally biased region" description="Basic and acidic residues" evidence="7">
    <location>
        <begin position="265"/>
        <end position="280"/>
    </location>
</feature>
<feature type="region of interest" description="Disordered" evidence="7">
    <location>
        <begin position="1"/>
        <end position="62"/>
    </location>
</feature>
<dbReference type="PANTHER" id="PTHR46174">
    <property type="entry name" value="CXXC-TYPE ZINC FINGER PROTEIN 1"/>
    <property type="match status" value="1"/>
</dbReference>
<dbReference type="PROSITE" id="PS01359">
    <property type="entry name" value="ZF_PHD_1"/>
    <property type="match status" value="1"/>
</dbReference>
<evidence type="ECO:0000256" key="7">
    <source>
        <dbReference type="SAM" id="MobiDB-lite"/>
    </source>
</evidence>
<dbReference type="InterPro" id="IPR013083">
    <property type="entry name" value="Znf_RING/FYVE/PHD"/>
</dbReference>
<evidence type="ECO:0000256" key="5">
    <source>
        <dbReference type="ARBA" id="ARBA00023242"/>
    </source>
</evidence>
<dbReference type="InterPro" id="IPR001965">
    <property type="entry name" value="Znf_PHD"/>
</dbReference>
<dbReference type="EMBL" id="SEKV01000005">
    <property type="protein sequence ID" value="TFY69749.1"/>
    <property type="molecule type" value="Genomic_DNA"/>
</dbReference>
<dbReference type="InterPro" id="IPR037869">
    <property type="entry name" value="Spp1/CFP1"/>
</dbReference>
<keyword evidence="5" id="KW-0539">Nucleus</keyword>
<proteinExistence type="predicted"/>
<keyword evidence="4" id="KW-0862">Zinc</keyword>
<dbReference type="STRING" id="34475.A0A4Y9Z8P7"/>
<dbReference type="PANTHER" id="PTHR46174:SF1">
    <property type="entry name" value="CXXC-TYPE ZINC FINGER PROTEIN 1"/>
    <property type="match status" value="1"/>
</dbReference>
<feature type="region of interest" description="Disordered" evidence="7">
    <location>
        <begin position="79"/>
        <end position="180"/>
    </location>
</feature>
<evidence type="ECO:0000256" key="6">
    <source>
        <dbReference type="PROSITE-ProRule" id="PRU00146"/>
    </source>
</evidence>
<dbReference type="GO" id="GO:0008270">
    <property type="term" value="F:zinc ion binding"/>
    <property type="evidence" value="ECO:0007669"/>
    <property type="project" value="UniProtKB-KW"/>
</dbReference>
<dbReference type="Pfam" id="PF00628">
    <property type="entry name" value="PHD"/>
    <property type="match status" value="1"/>
</dbReference>
<sequence>MVGPSSPSMLFSGSPPSSLLPTSESRTPSLPHGSPREVETRMSAASLPNILNSPSPSMRAGAGLGGLEVLVQAATEERRRLSGELGPGLSRVDSSPRLSRSPVMERASVQPIQPPVSTVYTKPLSPLAVRTPSGTRRDILNDVPVSPSHTRDLEGEPPRKRHKSSDPISYPPPMAVHRPVAPPPEVVAFVSAHLLQGAASTVTEKSPGADSLHTTTIPVAPHEAGGSTSDSEAVEARPAPILTDTPLQATVEEQILDAVDVNTARTDEKEKGKEREEKAREKKKREQKTKPKTKEKRSTEHKSRPDPIAREVDRGAKDQDAHEWLLEHYASASPKVDPVPASSDKAAESPTVAAPPAPTARGVKPEDGTTKKARSRTPTPLAMLEEELDGVLPAARPTGFIEDDLVLDLASSAVASSVGGAPVDDNDMDVDNELLSLLDDAPPASHSSRSKPTTIPRLDVHARTKSSQPGSERGSMPPPASPLKDGGKFHSAKAADKPDSTGAVVGHKKKDASQKPITKPRAPPKPKPKAAASTTASKSKPKAIKDAVASAPSPTPGMLTPSTSTPSVRGKKSAAPSAVNQAAKRSASAAGGQSRSRSTSVMPAAPGAEGDGKPAGETAGVAEEKQQAQDDKLYCICKTRYDEDRAMIACDRCDEWYHTQCVNMPDLEIDLVDQFICPQCVENNPHLRLQTTYKKRCFNGLKHLNPVSPGACHRPARGTYSKYCSDDCGIMYMQSRIHAWRGDKDSLWESVKEARKREGVVVLVKDGADGDAKAEGNGHPSPAFTSAQPVLEVVKPSRSKVERETERLNGLLDKISLRRDELKKEMDVVLWREKLIELAAARAEQLDECGWDQRLCFGEEEYAEFGTSVLESYEEAGQTAGDAMQVDGAQVEEGEWWCRGQKKCARHAGWQKLRSTEVECDTEALDGALFKLTTQEREIRKRIEDVMHPTARASGAEPEGPTVGSPLQPLDGKTTSNGHSKPKANGDTVKKGKKKKI</sequence>
<accession>A0A4Y9Z8P7</accession>
<feature type="compositionally biased region" description="Low complexity" evidence="7">
    <location>
        <begin position="581"/>
        <end position="598"/>
    </location>
</feature>
<dbReference type="AlphaFoldDB" id="A0A4Y9Z8P7"/>
<feature type="compositionally biased region" description="Basic and acidic residues" evidence="7">
    <location>
        <begin position="485"/>
        <end position="499"/>
    </location>
</feature>
<organism evidence="9 10">
    <name type="scientific">Rhodofomes roseus</name>
    <dbReference type="NCBI Taxonomy" id="34475"/>
    <lineage>
        <taxon>Eukaryota</taxon>
        <taxon>Fungi</taxon>
        <taxon>Dikarya</taxon>
        <taxon>Basidiomycota</taxon>
        <taxon>Agaricomycotina</taxon>
        <taxon>Agaricomycetes</taxon>
        <taxon>Polyporales</taxon>
        <taxon>Rhodofomes</taxon>
    </lineage>
</organism>
<evidence type="ECO:0000313" key="10">
    <source>
        <dbReference type="Proteomes" id="UP000298390"/>
    </source>
</evidence>
<feature type="region of interest" description="Disordered" evidence="7">
    <location>
        <begin position="201"/>
        <end position="388"/>
    </location>
</feature>
<reference evidence="9 10" key="1">
    <citation type="submission" date="2019-01" db="EMBL/GenBank/DDBJ databases">
        <title>Genome sequencing of the rare red list fungi Fomitopsis rosea.</title>
        <authorList>
            <person name="Buettner E."/>
            <person name="Kellner H."/>
        </authorList>
    </citation>
    <scope>NUCLEOTIDE SEQUENCE [LARGE SCALE GENOMIC DNA]</scope>
    <source>
        <strain evidence="9 10">DSM 105464</strain>
    </source>
</reference>
<evidence type="ECO:0000256" key="1">
    <source>
        <dbReference type="ARBA" id="ARBA00004123"/>
    </source>
</evidence>
<dbReference type="GO" id="GO:0045893">
    <property type="term" value="P:positive regulation of DNA-templated transcription"/>
    <property type="evidence" value="ECO:0007669"/>
    <property type="project" value="TreeGrafter"/>
</dbReference>
<comment type="caution">
    <text evidence="9">The sequence shown here is derived from an EMBL/GenBank/DDBJ whole genome shotgun (WGS) entry which is preliminary data.</text>
</comment>
<dbReference type="InterPro" id="IPR011011">
    <property type="entry name" value="Znf_FYVE_PHD"/>
</dbReference>
<dbReference type="CDD" id="cd16039">
    <property type="entry name" value="PHD_SPP1"/>
    <property type="match status" value="1"/>
</dbReference>
<dbReference type="GO" id="GO:0048188">
    <property type="term" value="C:Set1C/COMPASS complex"/>
    <property type="evidence" value="ECO:0007669"/>
    <property type="project" value="InterPro"/>
</dbReference>
<comment type="subcellular location">
    <subcellularLocation>
        <location evidence="1">Nucleus</location>
    </subcellularLocation>
</comment>
<dbReference type="Proteomes" id="UP000298390">
    <property type="component" value="Unassembled WGS sequence"/>
</dbReference>
<keyword evidence="3 6" id="KW-0863">Zinc-finger</keyword>
<evidence type="ECO:0000313" key="9">
    <source>
        <dbReference type="EMBL" id="TFY69749.1"/>
    </source>
</evidence>